<evidence type="ECO:0000256" key="1">
    <source>
        <dbReference type="ARBA" id="ARBA00022676"/>
    </source>
</evidence>
<sequence>MKTALFIMFPVPSHYNICFGFADSLRKQGYRVVFAGTPNLQTHIESQTFEFVKLPYMQEIVVANWRVALGLFIVSKFEKKDKRVRYREFLTSIDAVQYVCKTILPNEIYIDEHLNVYYLLLKATYPNCTLVNTKLPTHRVLGIPPLTCSHPFQDTARHRLYAWWLWQLFMLKYYYGSWRKKIALLGVDEQLFLRRVTAKMGIQLNAYINPYNLLHDGLVDVPIIHLVPRELEYSWYKMGANEQFFYQPYQRKPDRDDSLFWEQIKPLLDKRERGEIQLVYASLGTLSEGNTKPATLFLNRLIAAFNDLPTTHLIVADKRLFANKPENSPANVHIVDWAPQTELLPYCDLMITHGGTNSILECVQAGVRLVAYPLNLTADHPGNTARMVSNGWGEQGNLRGATQSTIRQKISQMLSDSSSIEKRKQILMPPINDWQPKMDLAKSR</sequence>
<organism evidence="3 4">
    <name type="scientific">Spirosoma linguale (strain ATCC 33905 / DSM 74 / LMG 10896 / Claus 1)</name>
    <dbReference type="NCBI Taxonomy" id="504472"/>
    <lineage>
        <taxon>Bacteria</taxon>
        <taxon>Pseudomonadati</taxon>
        <taxon>Bacteroidota</taxon>
        <taxon>Cytophagia</taxon>
        <taxon>Cytophagales</taxon>
        <taxon>Cytophagaceae</taxon>
        <taxon>Spirosoma</taxon>
    </lineage>
</organism>
<dbReference type="Proteomes" id="UP000002028">
    <property type="component" value="Chromosome"/>
</dbReference>
<dbReference type="KEGG" id="sli:Slin_0775"/>
<dbReference type="InterPro" id="IPR002213">
    <property type="entry name" value="UDP_glucos_trans"/>
</dbReference>
<dbReference type="PANTHER" id="PTHR48043">
    <property type="entry name" value="EG:EG0003.4 PROTEIN-RELATED"/>
    <property type="match status" value="1"/>
</dbReference>
<evidence type="ECO:0000313" key="4">
    <source>
        <dbReference type="Proteomes" id="UP000002028"/>
    </source>
</evidence>
<keyword evidence="4" id="KW-1185">Reference proteome</keyword>
<dbReference type="CDD" id="cd03784">
    <property type="entry name" value="GT1_Gtf-like"/>
    <property type="match status" value="1"/>
</dbReference>
<reference evidence="3 4" key="1">
    <citation type="journal article" date="2010" name="Stand. Genomic Sci.">
        <title>Complete genome sequence of Spirosoma linguale type strain (1).</title>
        <authorList>
            <person name="Lail K."/>
            <person name="Sikorski J."/>
            <person name="Saunders E."/>
            <person name="Lapidus A."/>
            <person name="Glavina Del Rio T."/>
            <person name="Copeland A."/>
            <person name="Tice H."/>
            <person name="Cheng J.-F."/>
            <person name="Lucas S."/>
            <person name="Nolan M."/>
            <person name="Bruce D."/>
            <person name="Goodwin L."/>
            <person name="Pitluck S."/>
            <person name="Ivanova N."/>
            <person name="Mavromatis K."/>
            <person name="Ovchinnikova G."/>
            <person name="Pati A."/>
            <person name="Chen A."/>
            <person name="Palaniappan K."/>
            <person name="Land M."/>
            <person name="Hauser L."/>
            <person name="Chang Y.-J."/>
            <person name="Jeffries C.D."/>
            <person name="Chain P."/>
            <person name="Brettin T."/>
            <person name="Detter J.C."/>
            <person name="Schuetze A."/>
            <person name="Rohde M."/>
            <person name="Tindall B.J."/>
            <person name="Goeker M."/>
            <person name="Bristow J."/>
            <person name="Eisen J.A."/>
            <person name="Markowitz V."/>
            <person name="Hugenholtz P."/>
            <person name="Kyrpides N.C."/>
            <person name="Klenk H.-P."/>
            <person name="Chen F."/>
        </authorList>
    </citation>
    <scope>NUCLEOTIDE SEQUENCE [LARGE SCALE GENOMIC DNA]</scope>
    <source>
        <strain evidence="4">ATCC 33905 / DSM 74 / LMG 10896 / Claus 1</strain>
    </source>
</reference>
<proteinExistence type="predicted"/>
<evidence type="ECO:0000256" key="2">
    <source>
        <dbReference type="ARBA" id="ARBA00022679"/>
    </source>
</evidence>
<dbReference type="CAZy" id="GT1">
    <property type="family name" value="Glycosyltransferase Family 1"/>
</dbReference>
<protein>
    <submittedName>
        <fullName evidence="3">UDP-glucuronosyl/UDP-glucosyltransferase</fullName>
    </submittedName>
</protein>
<dbReference type="InterPro" id="IPR050271">
    <property type="entry name" value="UDP-glycosyltransferase"/>
</dbReference>
<dbReference type="PANTHER" id="PTHR48043:SF145">
    <property type="entry name" value="FI06409P-RELATED"/>
    <property type="match status" value="1"/>
</dbReference>
<dbReference type="EMBL" id="CP001769">
    <property type="protein sequence ID" value="ADB36838.1"/>
    <property type="molecule type" value="Genomic_DNA"/>
</dbReference>
<dbReference type="AlphaFoldDB" id="D2QH72"/>
<dbReference type="Pfam" id="PF00201">
    <property type="entry name" value="UDPGT"/>
    <property type="match status" value="1"/>
</dbReference>
<dbReference type="STRING" id="504472.Slin_0775"/>
<accession>D2QH72</accession>
<evidence type="ECO:0000313" key="3">
    <source>
        <dbReference type="EMBL" id="ADB36838.1"/>
    </source>
</evidence>
<dbReference type="GO" id="GO:0008194">
    <property type="term" value="F:UDP-glycosyltransferase activity"/>
    <property type="evidence" value="ECO:0007669"/>
    <property type="project" value="InterPro"/>
</dbReference>
<dbReference type="HOGENOM" id="CLU_613551_0_0_10"/>
<keyword evidence="1" id="KW-0328">Glycosyltransferase</keyword>
<gene>
    <name evidence="3" type="ordered locus">Slin_0775</name>
</gene>
<dbReference type="SUPFAM" id="SSF53756">
    <property type="entry name" value="UDP-Glycosyltransferase/glycogen phosphorylase"/>
    <property type="match status" value="1"/>
</dbReference>
<dbReference type="Gene3D" id="3.40.50.2000">
    <property type="entry name" value="Glycogen Phosphorylase B"/>
    <property type="match status" value="3"/>
</dbReference>
<name>D2QH72_SPILD</name>
<keyword evidence="2" id="KW-0808">Transferase</keyword>
<dbReference type="eggNOG" id="COG1819">
    <property type="taxonomic scope" value="Bacteria"/>
</dbReference>